<organism evidence="1 2">
    <name type="scientific">Sclerotinia nivalis</name>
    <dbReference type="NCBI Taxonomy" id="352851"/>
    <lineage>
        <taxon>Eukaryota</taxon>
        <taxon>Fungi</taxon>
        <taxon>Dikarya</taxon>
        <taxon>Ascomycota</taxon>
        <taxon>Pezizomycotina</taxon>
        <taxon>Leotiomycetes</taxon>
        <taxon>Helotiales</taxon>
        <taxon>Sclerotiniaceae</taxon>
        <taxon>Sclerotinia</taxon>
    </lineage>
</organism>
<keyword evidence="2" id="KW-1185">Reference proteome</keyword>
<gene>
    <name evidence="1" type="ORF">OCU04_012901</name>
</gene>
<name>A0A9X0A9I2_9HELO</name>
<dbReference type="AlphaFoldDB" id="A0A9X0A9I2"/>
<comment type="caution">
    <text evidence="1">The sequence shown here is derived from an EMBL/GenBank/DDBJ whole genome shotgun (WGS) entry which is preliminary data.</text>
</comment>
<sequence length="102" mass="11375">MNRGISLDTMEAYLALPGLFGGLRKNIALHVYFKNVETMHAGEVSSAAQHIVFESEFLRLAAELAEGVWKGDDLSSTKIQSQWVALSILQHVDRPCVVRYLD</sequence>
<evidence type="ECO:0000313" key="2">
    <source>
        <dbReference type="Proteomes" id="UP001152300"/>
    </source>
</evidence>
<reference evidence="1" key="1">
    <citation type="submission" date="2022-11" db="EMBL/GenBank/DDBJ databases">
        <title>Genome Resource of Sclerotinia nivalis Strain SnTB1, a Plant Pathogen Isolated from American Ginseng.</title>
        <authorList>
            <person name="Fan S."/>
        </authorList>
    </citation>
    <scope>NUCLEOTIDE SEQUENCE</scope>
    <source>
        <strain evidence="1">SnTB1</strain>
    </source>
</reference>
<dbReference type="EMBL" id="JAPEIS010000016">
    <property type="protein sequence ID" value="KAJ8058730.1"/>
    <property type="molecule type" value="Genomic_DNA"/>
</dbReference>
<proteinExistence type="predicted"/>
<dbReference type="Proteomes" id="UP001152300">
    <property type="component" value="Unassembled WGS sequence"/>
</dbReference>
<accession>A0A9X0A9I2</accession>
<protein>
    <submittedName>
        <fullName evidence="1">Uncharacterized protein</fullName>
    </submittedName>
</protein>
<evidence type="ECO:0000313" key="1">
    <source>
        <dbReference type="EMBL" id="KAJ8058730.1"/>
    </source>
</evidence>